<evidence type="ECO:0008006" key="5">
    <source>
        <dbReference type="Google" id="ProtNLM"/>
    </source>
</evidence>
<dbReference type="InterPro" id="IPR010998">
    <property type="entry name" value="Integrase_recombinase_N"/>
</dbReference>
<name>A0A9P5YD16_9AGAR</name>
<dbReference type="GO" id="GO:0006310">
    <property type="term" value="P:DNA recombination"/>
    <property type="evidence" value="ECO:0007669"/>
    <property type="project" value="UniProtKB-KW"/>
</dbReference>
<evidence type="ECO:0000313" key="4">
    <source>
        <dbReference type="Proteomes" id="UP000807353"/>
    </source>
</evidence>
<sequence length="386" mass="42286">MKGLSALSPPVLASDRLLLWTTPHSKTFQTSLEAGLSDIAILKLFKVMSHSLDESTRSNYGAGLLRFTQFCDTNNIPEADRMPASETLLSSFAASAAGLTSEKTLSNWLAGLHYWHVVNGAPWHGADMLHHVRRGFAKLVPPSSKRAKRPPVTIEAMVALKAGLDLSNAFDAAVWAVACIAFWSCCRLGELLIPSLNLFDITKHVSRAAIPTSDHILPDGTVYTTFHIPWTKTTAREGADISITLQQHVCCPLAALRHHVSANILIPNTAPMFSFETADGAWAPMTKPWFMSRCNDVWVAAGFPDMPGHAFRIGGATELLLQGINPDIVATQGRWKSRAFLKYWRRIEVILPLFISSSSNSSRTLNLDASMSSFAQRHNLTLPSSV</sequence>
<dbReference type="PANTHER" id="PTHR34605">
    <property type="entry name" value="PHAGE_INTEGRASE DOMAIN-CONTAINING PROTEIN"/>
    <property type="match status" value="1"/>
</dbReference>
<accession>A0A9P5YD16</accession>
<dbReference type="Proteomes" id="UP000807353">
    <property type="component" value="Unassembled WGS sequence"/>
</dbReference>
<dbReference type="OrthoDB" id="3266428at2759"/>
<dbReference type="InterPro" id="IPR011010">
    <property type="entry name" value="DNA_brk_join_enz"/>
</dbReference>
<keyword evidence="4" id="KW-1185">Reference proteome</keyword>
<evidence type="ECO:0000313" key="3">
    <source>
        <dbReference type="EMBL" id="KAF9467014.1"/>
    </source>
</evidence>
<dbReference type="Gene3D" id="1.10.150.130">
    <property type="match status" value="1"/>
</dbReference>
<dbReference type="SUPFAM" id="SSF56349">
    <property type="entry name" value="DNA breaking-rejoining enzymes"/>
    <property type="match status" value="1"/>
</dbReference>
<dbReference type="Gene3D" id="1.10.443.10">
    <property type="entry name" value="Intergrase catalytic core"/>
    <property type="match status" value="1"/>
</dbReference>
<dbReference type="InterPro" id="IPR052925">
    <property type="entry name" value="Phage_Integrase-like_Recomb"/>
</dbReference>
<gene>
    <name evidence="3" type="ORF">BDZ94DRAFT_1332715</name>
</gene>
<protein>
    <recommendedName>
        <fullName evidence="5">DNA breaking-rejoining enzyme</fullName>
    </recommendedName>
</protein>
<dbReference type="GO" id="GO:0015074">
    <property type="term" value="P:DNA integration"/>
    <property type="evidence" value="ECO:0007669"/>
    <property type="project" value="InterPro"/>
</dbReference>
<comment type="caution">
    <text evidence="3">The sequence shown here is derived from an EMBL/GenBank/DDBJ whole genome shotgun (WGS) entry which is preliminary data.</text>
</comment>
<dbReference type="SUPFAM" id="SSF47823">
    <property type="entry name" value="lambda integrase-like, N-terminal domain"/>
    <property type="match status" value="1"/>
</dbReference>
<dbReference type="EMBL" id="MU150239">
    <property type="protein sequence ID" value="KAF9467014.1"/>
    <property type="molecule type" value="Genomic_DNA"/>
</dbReference>
<proteinExistence type="predicted"/>
<evidence type="ECO:0000256" key="2">
    <source>
        <dbReference type="ARBA" id="ARBA00023172"/>
    </source>
</evidence>
<dbReference type="GO" id="GO:0003677">
    <property type="term" value="F:DNA binding"/>
    <property type="evidence" value="ECO:0007669"/>
    <property type="project" value="UniProtKB-KW"/>
</dbReference>
<reference evidence="3" key="1">
    <citation type="submission" date="2020-11" db="EMBL/GenBank/DDBJ databases">
        <authorList>
            <consortium name="DOE Joint Genome Institute"/>
            <person name="Ahrendt S."/>
            <person name="Riley R."/>
            <person name="Andreopoulos W."/>
            <person name="Labutti K."/>
            <person name="Pangilinan J."/>
            <person name="Ruiz-Duenas F.J."/>
            <person name="Barrasa J.M."/>
            <person name="Sanchez-Garcia M."/>
            <person name="Camarero S."/>
            <person name="Miyauchi S."/>
            <person name="Serrano A."/>
            <person name="Linde D."/>
            <person name="Babiker R."/>
            <person name="Drula E."/>
            <person name="Ayuso-Fernandez I."/>
            <person name="Pacheco R."/>
            <person name="Padilla G."/>
            <person name="Ferreira P."/>
            <person name="Barriuso J."/>
            <person name="Kellner H."/>
            <person name="Castanera R."/>
            <person name="Alfaro M."/>
            <person name="Ramirez L."/>
            <person name="Pisabarro A.G."/>
            <person name="Kuo A."/>
            <person name="Tritt A."/>
            <person name="Lipzen A."/>
            <person name="He G."/>
            <person name="Yan M."/>
            <person name="Ng V."/>
            <person name="Cullen D."/>
            <person name="Martin F."/>
            <person name="Rosso M.-N."/>
            <person name="Henrissat B."/>
            <person name="Hibbett D."/>
            <person name="Martinez A.T."/>
            <person name="Grigoriev I.V."/>
        </authorList>
    </citation>
    <scope>NUCLEOTIDE SEQUENCE</scope>
    <source>
        <strain evidence="3">CBS 247.69</strain>
    </source>
</reference>
<dbReference type="AlphaFoldDB" id="A0A9P5YD16"/>
<dbReference type="PANTHER" id="PTHR34605:SF3">
    <property type="entry name" value="P CELL-TYPE AGGLUTINATION PROTEIN MAP4-LIKE-RELATED"/>
    <property type="match status" value="1"/>
</dbReference>
<keyword evidence="2" id="KW-0233">DNA recombination</keyword>
<organism evidence="3 4">
    <name type="scientific">Collybia nuda</name>
    <dbReference type="NCBI Taxonomy" id="64659"/>
    <lineage>
        <taxon>Eukaryota</taxon>
        <taxon>Fungi</taxon>
        <taxon>Dikarya</taxon>
        <taxon>Basidiomycota</taxon>
        <taxon>Agaricomycotina</taxon>
        <taxon>Agaricomycetes</taxon>
        <taxon>Agaricomycetidae</taxon>
        <taxon>Agaricales</taxon>
        <taxon>Tricholomatineae</taxon>
        <taxon>Clitocybaceae</taxon>
        <taxon>Collybia</taxon>
    </lineage>
</organism>
<keyword evidence="1" id="KW-0238">DNA-binding</keyword>
<dbReference type="InterPro" id="IPR013762">
    <property type="entry name" value="Integrase-like_cat_sf"/>
</dbReference>
<evidence type="ECO:0000256" key="1">
    <source>
        <dbReference type="ARBA" id="ARBA00023125"/>
    </source>
</evidence>